<dbReference type="Pfam" id="PF02321">
    <property type="entry name" value="OEP"/>
    <property type="match status" value="2"/>
</dbReference>
<dbReference type="Gene3D" id="2.20.200.10">
    <property type="entry name" value="Outer membrane efflux proteins (OEP)"/>
    <property type="match status" value="1"/>
</dbReference>
<dbReference type="PANTHER" id="PTHR30203">
    <property type="entry name" value="OUTER MEMBRANE CATION EFFLUX PROTEIN"/>
    <property type="match status" value="1"/>
</dbReference>
<keyword evidence="2" id="KW-0472">Membrane</keyword>
<dbReference type="Gene3D" id="1.20.1600.10">
    <property type="entry name" value="Outer membrane efflux proteins (OEP)"/>
    <property type="match status" value="1"/>
</dbReference>
<comment type="caution">
    <text evidence="4">The sequence shown here is derived from an EMBL/GenBank/DDBJ whole genome shotgun (WGS) entry which is preliminary data.</text>
</comment>
<dbReference type="SUPFAM" id="SSF56954">
    <property type="entry name" value="Outer membrane efflux proteins (OEP)"/>
    <property type="match status" value="1"/>
</dbReference>
<feature type="signal peptide" evidence="3">
    <location>
        <begin position="1"/>
        <end position="15"/>
    </location>
</feature>
<dbReference type="NCBIfam" id="TIGR01845">
    <property type="entry name" value="outer_NodT"/>
    <property type="match status" value="1"/>
</dbReference>
<comment type="subcellular location">
    <subcellularLocation>
        <location evidence="2">Cell membrane</location>
        <topology evidence="2">Lipid-anchor</topology>
    </subcellularLocation>
</comment>
<evidence type="ECO:0000313" key="5">
    <source>
        <dbReference type="Proteomes" id="UP000759103"/>
    </source>
</evidence>
<gene>
    <name evidence="4" type="ORF">KZ820_17465</name>
</gene>
<keyword evidence="2" id="KW-0564">Palmitate</keyword>
<dbReference type="EMBL" id="JAHXZN010000008">
    <property type="protein sequence ID" value="MBW6532533.1"/>
    <property type="molecule type" value="Genomic_DNA"/>
</dbReference>
<evidence type="ECO:0000313" key="4">
    <source>
        <dbReference type="EMBL" id="MBW6532533.1"/>
    </source>
</evidence>
<organism evidence="4 5">
    <name type="scientific">Sphingomonas citri</name>
    <dbReference type="NCBI Taxonomy" id="2862499"/>
    <lineage>
        <taxon>Bacteria</taxon>
        <taxon>Pseudomonadati</taxon>
        <taxon>Pseudomonadota</taxon>
        <taxon>Alphaproteobacteria</taxon>
        <taxon>Sphingomonadales</taxon>
        <taxon>Sphingomonadaceae</taxon>
        <taxon>Sphingomonas</taxon>
    </lineage>
</organism>
<keyword evidence="2" id="KW-0812">Transmembrane</keyword>
<dbReference type="PROSITE" id="PS51257">
    <property type="entry name" value="PROKAR_LIPOPROTEIN"/>
    <property type="match status" value="1"/>
</dbReference>
<keyword evidence="2" id="KW-0449">Lipoprotein</keyword>
<sequence>MRRIFLLATVPLALAAGGCATGPRYVEPASSAPAVFPTAGAVDIRMAGMPAADLVDWWRAFNDPTLTSLVERALAQNLDLQQAAARVTQARAALKGANAALLPSGQVSGQAGEVYQSLETPVGRIGSAFPQFERSTELYQLDLGASWELDVFGGKDAARDAARADWQSSAASAVAARLAVIAQTADTYVTIRGLQARLAIARAQAETQDRLTDIVALQFRKGVAAELQLRQSEGALAQVRASVPALQNELNKAMNALDVLLGDQPGSSRITLAVAAPIPAAPAISTAGGPAAVLRRRPDIIAAERTLAASNARIGVAISEYYPKFSLSGLLGTATTAAGGLFGGNSIQASGFLGLRWRLFDFGRIDAEVKAAKGRNAEALAAYRQTVLRAAQDVEDAFSTLVQQEARAAALGRGEASLSRAQAASLAAYKGGVVSLVEVLDADRRLLETRDGEVQARAAASRGAIASFRALGGGWSPATAVAKEKFGG</sequence>
<evidence type="ECO:0000256" key="2">
    <source>
        <dbReference type="RuleBase" id="RU362097"/>
    </source>
</evidence>
<dbReference type="InterPro" id="IPR010131">
    <property type="entry name" value="MdtP/NodT-like"/>
</dbReference>
<name>A0ABS7BSF8_9SPHN</name>
<feature type="chain" id="PRO_5045757857" evidence="3">
    <location>
        <begin position="16"/>
        <end position="488"/>
    </location>
</feature>
<evidence type="ECO:0000256" key="1">
    <source>
        <dbReference type="ARBA" id="ARBA00007613"/>
    </source>
</evidence>
<keyword evidence="3" id="KW-0732">Signal</keyword>
<evidence type="ECO:0000256" key="3">
    <source>
        <dbReference type="SAM" id="SignalP"/>
    </source>
</evidence>
<dbReference type="PANTHER" id="PTHR30203:SF25">
    <property type="entry name" value="OUTER MEMBRANE PROTEIN-RELATED"/>
    <property type="match status" value="1"/>
</dbReference>
<keyword evidence="2" id="KW-1134">Transmembrane beta strand</keyword>
<reference evidence="4 5" key="1">
    <citation type="submission" date="2021-07" db="EMBL/GenBank/DDBJ databases">
        <title>Sphingomonas sp.</title>
        <authorList>
            <person name="Feng G."/>
            <person name="Li J."/>
            <person name="Pan M."/>
        </authorList>
    </citation>
    <scope>NUCLEOTIDE SEQUENCE [LARGE SCALE GENOMIC DNA]</scope>
    <source>
        <strain evidence="4 5">RRHST34</strain>
    </source>
</reference>
<accession>A0ABS7BSF8</accession>
<protein>
    <submittedName>
        <fullName evidence="4">Efflux transporter outer membrane subunit</fullName>
    </submittedName>
</protein>
<dbReference type="InterPro" id="IPR003423">
    <property type="entry name" value="OMP_efflux"/>
</dbReference>
<dbReference type="Proteomes" id="UP000759103">
    <property type="component" value="Unassembled WGS sequence"/>
</dbReference>
<proteinExistence type="inferred from homology"/>
<dbReference type="RefSeq" id="WP_219750058.1">
    <property type="nucleotide sequence ID" value="NZ_JAHXZN010000008.1"/>
</dbReference>
<comment type="similarity">
    <text evidence="1 2">Belongs to the outer membrane factor (OMF) (TC 1.B.17) family.</text>
</comment>
<keyword evidence="5" id="KW-1185">Reference proteome</keyword>